<dbReference type="PROSITE" id="PS50020">
    <property type="entry name" value="WW_DOMAIN_2"/>
    <property type="match status" value="1"/>
</dbReference>
<dbReference type="Gene3D" id="2.20.70.10">
    <property type="match status" value="1"/>
</dbReference>
<protein>
    <recommendedName>
        <fullName evidence="2">WW domain-containing protein</fullName>
    </recommendedName>
</protein>
<feature type="domain" description="WW" evidence="2">
    <location>
        <begin position="8"/>
        <end position="42"/>
    </location>
</feature>
<accession>A0A9Q1FJC7</accession>
<dbReference type="InterPro" id="IPR001202">
    <property type="entry name" value="WW_dom"/>
</dbReference>
<dbReference type="EMBL" id="JAINUF010000005">
    <property type="protein sequence ID" value="KAJ8359951.1"/>
    <property type="molecule type" value="Genomic_DNA"/>
</dbReference>
<dbReference type="CDD" id="cd00201">
    <property type="entry name" value="WW"/>
    <property type="match status" value="1"/>
</dbReference>
<proteinExistence type="predicted"/>
<dbReference type="Proteomes" id="UP001152622">
    <property type="component" value="Chromosome 5"/>
</dbReference>
<keyword evidence="4" id="KW-1185">Reference proteome</keyword>
<comment type="caution">
    <text evidence="3">The sequence shown here is derived from an EMBL/GenBank/DDBJ whole genome shotgun (WGS) entry which is preliminary data.</text>
</comment>
<feature type="compositionally biased region" description="Pro residues" evidence="1">
    <location>
        <begin position="118"/>
        <end position="128"/>
    </location>
</feature>
<evidence type="ECO:0000313" key="4">
    <source>
        <dbReference type="Proteomes" id="UP001152622"/>
    </source>
</evidence>
<dbReference type="Pfam" id="PF00397">
    <property type="entry name" value="WW"/>
    <property type="match status" value="1"/>
</dbReference>
<gene>
    <name evidence="3" type="ORF">SKAU_G00164760</name>
</gene>
<reference evidence="3" key="1">
    <citation type="journal article" date="2023" name="Science">
        <title>Genome structures resolve the early diversification of teleost fishes.</title>
        <authorList>
            <person name="Parey E."/>
            <person name="Louis A."/>
            <person name="Montfort J."/>
            <person name="Bouchez O."/>
            <person name="Roques C."/>
            <person name="Iampietro C."/>
            <person name="Lluch J."/>
            <person name="Castinel A."/>
            <person name="Donnadieu C."/>
            <person name="Desvignes T."/>
            <person name="Floi Bucao C."/>
            <person name="Jouanno E."/>
            <person name="Wen M."/>
            <person name="Mejri S."/>
            <person name="Dirks R."/>
            <person name="Jansen H."/>
            <person name="Henkel C."/>
            <person name="Chen W.J."/>
            <person name="Zahm M."/>
            <person name="Cabau C."/>
            <person name="Klopp C."/>
            <person name="Thompson A.W."/>
            <person name="Robinson-Rechavi M."/>
            <person name="Braasch I."/>
            <person name="Lecointre G."/>
            <person name="Bobe J."/>
            <person name="Postlethwait J.H."/>
            <person name="Berthelot C."/>
            <person name="Roest Crollius H."/>
            <person name="Guiguen Y."/>
        </authorList>
    </citation>
    <scope>NUCLEOTIDE SEQUENCE</scope>
    <source>
        <strain evidence="3">WJC10195</strain>
    </source>
</reference>
<evidence type="ECO:0000256" key="1">
    <source>
        <dbReference type="SAM" id="MobiDB-lite"/>
    </source>
</evidence>
<dbReference type="PROSITE" id="PS01159">
    <property type="entry name" value="WW_DOMAIN_1"/>
    <property type="match status" value="1"/>
</dbReference>
<dbReference type="AlphaFoldDB" id="A0A9Q1FJC7"/>
<feature type="compositionally biased region" description="Basic and acidic residues" evidence="1">
    <location>
        <begin position="39"/>
        <end position="48"/>
    </location>
</feature>
<feature type="region of interest" description="Disordered" evidence="1">
    <location>
        <begin position="35"/>
        <end position="65"/>
    </location>
</feature>
<dbReference type="OrthoDB" id="333905at2759"/>
<dbReference type="InterPro" id="IPR036020">
    <property type="entry name" value="WW_dom_sf"/>
</dbReference>
<dbReference type="SMART" id="SM00456">
    <property type="entry name" value="WW"/>
    <property type="match status" value="1"/>
</dbReference>
<evidence type="ECO:0000259" key="2">
    <source>
        <dbReference type="PROSITE" id="PS50020"/>
    </source>
</evidence>
<evidence type="ECO:0000313" key="3">
    <source>
        <dbReference type="EMBL" id="KAJ8359951.1"/>
    </source>
</evidence>
<feature type="region of interest" description="Disordered" evidence="1">
    <location>
        <begin position="111"/>
        <end position="163"/>
    </location>
</feature>
<sequence>MVQMATTDPLPPGWEIKIDPHTGWPFFVDHNNRITTWNDPRHDSKKESQTSNGPCEASAQEPQKNYVREMKCPTLRQGYIPIPVTHDSLDLWQQHHPGFPFAQPAPVQRIRTEGRTPSPTPTHPPRPRSPVRMAPEACLSDAHSGLGVSSSPLSQAPEVRCSM</sequence>
<name>A0A9Q1FJC7_SYNKA</name>
<dbReference type="SUPFAM" id="SSF51045">
    <property type="entry name" value="WW domain"/>
    <property type="match status" value="1"/>
</dbReference>
<organism evidence="3 4">
    <name type="scientific">Synaphobranchus kaupii</name>
    <name type="common">Kaup's arrowtooth eel</name>
    <dbReference type="NCBI Taxonomy" id="118154"/>
    <lineage>
        <taxon>Eukaryota</taxon>
        <taxon>Metazoa</taxon>
        <taxon>Chordata</taxon>
        <taxon>Craniata</taxon>
        <taxon>Vertebrata</taxon>
        <taxon>Euteleostomi</taxon>
        <taxon>Actinopterygii</taxon>
        <taxon>Neopterygii</taxon>
        <taxon>Teleostei</taxon>
        <taxon>Anguilliformes</taxon>
        <taxon>Synaphobranchidae</taxon>
        <taxon>Synaphobranchus</taxon>
    </lineage>
</organism>